<reference evidence="1" key="1">
    <citation type="submission" date="2023-10" db="EMBL/GenBank/DDBJ databases">
        <title>Genome assembly of Pristionchus species.</title>
        <authorList>
            <person name="Yoshida K."/>
            <person name="Sommer R.J."/>
        </authorList>
    </citation>
    <scope>NUCLEOTIDE SEQUENCE</scope>
    <source>
        <strain evidence="1">RS5133</strain>
    </source>
</reference>
<feature type="non-terminal residue" evidence="1">
    <location>
        <position position="1"/>
    </location>
</feature>
<comment type="caution">
    <text evidence="1">The sequence shown here is derived from an EMBL/GenBank/DDBJ whole genome shotgun (WGS) entry which is preliminary data.</text>
</comment>
<dbReference type="EMBL" id="BTSY01000005">
    <property type="protein sequence ID" value="GMT30480.1"/>
    <property type="molecule type" value="Genomic_DNA"/>
</dbReference>
<proteinExistence type="predicted"/>
<feature type="non-terminal residue" evidence="1">
    <location>
        <position position="127"/>
    </location>
</feature>
<evidence type="ECO:0000313" key="2">
    <source>
        <dbReference type="Proteomes" id="UP001432322"/>
    </source>
</evidence>
<keyword evidence="2" id="KW-1185">Reference proteome</keyword>
<gene>
    <name evidence="1" type="ORF">PFISCL1PPCAC_21777</name>
</gene>
<dbReference type="Proteomes" id="UP001432322">
    <property type="component" value="Unassembled WGS sequence"/>
</dbReference>
<accession>A0AAV5WIW3</accession>
<organism evidence="1 2">
    <name type="scientific">Pristionchus fissidentatus</name>
    <dbReference type="NCBI Taxonomy" id="1538716"/>
    <lineage>
        <taxon>Eukaryota</taxon>
        <taxon>Metazoa</taxon>
        <taxon>Ecdysozoa</taxon>
        <taxon>Nematoda</taxon>
        <taxon>Chromadorea</taxon>
        <taxon>Rhabditida</taxon>
        <taxon>Rhabditina</taxon>
        <taxon>Diplogasteromorpha</taxon>
        <taxon>Diplogasteroidea</taxon>
        <taxon>Neodiplogasteridae</taxon>
        <taxon>Pristionchus</taxon>
    </lineage>
</organism>
<sequence>DIEILDPPPIKKETVDGGNGGAVPIGKADMTTAIIRVNFIDGDLRDTMLLEVPSSTRVCDLHLHPDLKGFIKNDKSEWRCEGDILKSMTISSLSGITAKRPIELMCKEQKEEVEDKKRGEKGAQKMG</sequence>
<protein>
    <submittedName>
        <fullName evidence="1">Uncharacterized protein</fullName>
    </submittedName>
</protein>
<evidence type="ECO:0000313" key="1">
    <source>
        <dbReference type="EMBL" id="GMT30480.1"/>
    </source>
</evidence>
<name>A0AAV5WIW3_9BILA</name>
<dbReference type="AlphaFoldDB" id="A0AAV5WIW3"/>